<proteinExistence type="inferred from homology"/>
<reference evidence="3" key="3">
    <citation type="submission" date="2025-09" db="UniProtKB">
        <authorList>
            <consortium name="Ensembl"/>
        </authorList>
    </citation>
    <scope>IDENTIFICATION</scope>
</reference>
<reference evidence="3" key="2">
    <citation type="submission" date="2025-08" db="UniProtKB">
        <authorList>
            <consortium name="Ensembl"/>
        </authorList>
    </citation>
    <scope>IDENTIFICATION</scope>
</reference>
<dbReference type="AlphaFoldDB" id="A0A8C8W6V9"/>
<keyword evidence="4" id="KW-1185">Reference proteome</keyword>
<evidence type="ECO:0000313" key="3">
    <source>
        <dbReference type="Ensembl" id="ENSPEMP00000036512.1"/>
    </source>
</evidence>
<accession>A0A8C8W6V9</accession>
<dbReference type="PANTHER" id="PTHR28584">
    <property type="entry name" value="FAMILY WITH SEQUENCE SIMILARITY 228 MEMBER A"/>
    <property type="match status" value="1"/>
</dbReference>
<dbReference type="GeneTree" id="ENSGT00530000064185"/>
<dbReference type="Proteomes" id="UP000694547">
    <property type="component" value="Chromosome 22"/>
</dbReference>
<dbReference type="Ensembl" id="ENSPEMT00000034715.1">
    <property type="protein sequence ID" value="ENSPEMP00000036512.1"/>
    <property type="gene ID" value="ENSPEMG00000026255.1"/>
</dbReference>
<comment type="similarity">
    <text evidence="1">Belongs to the FAM228 family.</text>
</comment>
<protein>
    <recommendedName>
        <fullName evidence="5">Protein FAM228A</fullName>
    </recommendedName>
</protein>
<feature type="region of interest" description="Disordered" evidence="2">
    <location>
        <begin position="76"/>
        <end position="100"/>
    </location>
</feature>
<organism evidence="3 4">
    <name type="scientific">Peromyscus maniculatus bairdii</name>
    <name type="common">Prairie deer mouse</name>
    <dbReference type="NCBI Taxonomy" id="230844"/>
    <lineage>
        <taxon>Eukaryota</taxon>
        <taxon>Metazoa</taxon>
        <taxon>Chordata</taxon>
        <taxon>Craniata</taxon>
        <taxon>Vertebrata</taxon>
        <taxon>Euteleostomi</taxon>
        <taxon>Mammalia</taxon>
        <taxon>Eutheria</taxon>
        <taxon>Euarchontoglires</taxon>
        <taxon>Glires</taxon>
        <taxon>Rodentia</taxon>
        <taxon>Myomorpha</taxon>
        <taxon>Muroidea</taxon>
        <taxon>Cricetidae</taxon>
        <taxon>Neotominae</taxon>
        <taxon>Peromyscus</taxon>
    </lineage>
</organism>
<dbReference type="PANTHER" id="PTHR28584:SF2">
    <property type="entry name" value="PROTEIN FAM228A"/>
    <property type="match status" value="1"/>
</dbReference>
<name>A0A8C8W6V9_PERMB</name>
<evidence type="ECO:0000256" key="1">
    <source>
        <dbReference type="ARBA" id="ARBA00007753"/>
    </source>
</evidence>
<feature type="region of interest" description="Disordered" evidence="2">
    <location>
        <begin position="181"/>
        <end position="201"/>
    </location>
</feature>
<evidence type="ECO:0000256" key="2">
    <source>
        <dbReference type="SAM" id="MobiDB-lite"/>
    </source>
</evidence>
<dbReference type="InterPro" id="IPR040046">
    <property type="entry name" value="FAM228"/>
</dbReference>
<evidence type="ECO:0008006" key="5">
    <source>
        <dbReference type="Google" id="ProtNLM"/>
    </source>
</evidence>
<sequence length="232" mass="26180">MAAVKTSNSDGHFSVERLKEWPEPESVSLMEMLAREDIDEAVYAILFRENYIVKVSGCTLRSGGARADVMLCRREGKQNDAQKEHTKETRKAPHFGRSPQFMHASHGIVPKEKPRAPPRFEKPVCKSKSYLPQEETPDLSQLAFERQFRSSKLRPENKEIEKCLVSCGLGVGLGGYPRHRTASPGAWQSPSPQQGDGWGSGAQFLMGAEQRRDSETQCLWVPEYKCRPVFTR</sequence>
<reference evidence="3 4" key="1">
    <citation type="submission" date="2018-10" db="EMBL/GenBank/DDBJ databases">
        <title>Improved assembly of the deer mouse Peromyscus maniculatus genome.</title>
        <authorList>
            <person name="Lassance J.-M."/>
            <person name="Hoekstra H.E."/>
        </authorList>
    </citation>
    <scope>NUCLEOTIDE SEQUENCE [LARGE SCALE GENOMIC DNA]</scope>
</reference>
<evidence type="ECO:0000313" key="4">
    <source>
        <dbReference type="Proteomes" id="UP000694547"/>
    </source>
</evidence>
<feature type="compositionally biased region" description="Basic and acidic residues" evidence="2">
    <location>
        <begin position="76"/>
        <end position="91"/>
    </location>
</feature>